<feature type="region of interest" description="Disordered" evidence="1">
    <location>
        <begin position="361"/>
        <end position="424"/>
    </location>
</feature>
<feature type="compositionally biased region" description="Polar residues" evidence="1">
    <location>
        <begin position="106"/>
        <end position="121"/>
    </location>
</feature>
<feature type="region of interest" description="Disordered" evidence="1">
    <location>
        <begin position="49"/>
        <end position="155"/>
    </location>
</feature>
<feature type="compositionally biased region" description="Low complexity" evidence="1">
    <location>
        <begin position="122"/>
        <end position="136"/>
    </location>
</feature>
<feature type="region of interest" description="Disordered" evidence="1">
    <location>
        <begin position="855"/>
        <end position="881"/>
    </location>
</feature>
<feature type="compositionally biased region" description="Basic and acidic residues" evidence="1">
    <location>
        <begin position="368"/>
        <end position="377"/>
    </location>
</feature>
<dbReference type="OrthoDB" id="3270881at2759"/>
<feature type="region of interest" description="Disordered" evidence="1">
    <location>
        <begin position="976"/>
        <end position="1195"/>
    </location>
</feature>
<name>A0A4S4LT55_9AGAM</name>
<feature type="compositionally biased region" description="Basic residues" evidence="1">
    <location>
        <begin position="1182"/>
        <end position="1195"/>
    </location>
</feature>
<proteinExistence type="predicted"/>
<comment type="caution">
    <text evidence="2">The sequence shown here is derived from an EMBL/GenBank/DDBJ whole genome shotgun (WGS) entry which is preliminary data.</text>
</comment>
<reference evidence="2 3" key="1">
    <citation type="submission" date="2019-02" db="EMBL/GenBank/DDBJ databases">
        <title>Genome sequencing of the rare red list fungi Bondarzewia mesenterica.</title>
        <authorList>
            <person name="Buettner E."/>
            <person name="Kellner H."/>
        </authorList>
    </citation>
    <scope>NUCLEOTIDE SEQUENCE [LARGE SCALE GENOMIC DNA]</scope>
    <source>
        <strain evidence="2 3">DSM 108281</strain>
    </source>
</reference>
<organism evidence="2 3">
    <name type="scientific">Bondarzewia mesenterica</name>
    <dbReference type="NCBI Taxonomy" id="1095465"/>
    <lineage>
        <taxon>Eukaryota</taxon>
        <taxon>Fungi</taxon>
        <taxon>Dikarya</taxon>
        <taxon>Basidiomycota</taxon>
        <taxon>Agaricomycotina</taxon>
        <taxon>Agaricomycetes</taxon>
        <taxon>Russulales</taxon>
        <taxon>Bondarzewiaceae</taxon>
        <taxon>Bondarzewia</taxon>
    </lineage>
</organism>
<feature type="region of interest" description="Disordered" evidence="1">
    <location>
        <begin position="650"/>
        <end position="730"/>
    </location>
</feature>
<dbReference type="AlphaFoldDB" id="A0A4S4LT55"/>
<evidence type="ECO:0000313" key="2">
    <source>
        <dbReference type="EMBL" id="THH15606.1"/>
    </source>
</evidence>
<evidence type="ECO:0000256" key="1">
    <source>
        <dbReference type="SAM" id="MobiDB-lite"/>
    </source>
</evidence>
<protein>
    <submittedName>
        <fullName evidence="2">Uncharacterized protein</fullName>
    </submittedName>
</protein>
<feature type="compositionally biased region" description="Polar residues" evidence="1">
    <location>
        <begin position="1045"/>
        <end position="1092"/>
    </location>
</feature>
<dbReference type="Proteomes" id="UP000310158">
    <property type="component" value="Unassembled WGS sequence"/>
</dbReference>
<feature type="compositionally biased region" description="Basic residues" evidence="1">
    <location>
        <begin position="13"/>
        <end position="24"/>
    </location>
</feature>
<accession>A0A4S4LT55</accession>
<feature type="region of interest" description="Disordered" evidence="1">
    <location>
        <begin position="199"/>
        <end position="238"/>
    </location>
</feature>
<evidence type="ECO:0000313" key="3">
    <source>
        <dbReference type="Proteomes" id="UP000310158"/>
    </source>
</evidence>
<dbReference type="EMBL" id="SGPL01000201">
    <property type="protein sequence ID" value="THH15606.1"/>
    <property type="molecule type" value="Genomic_DNA"/>
</dbReference>
<feature type="compositionally biased region" description="Low complexity" evidence="1">
    <location>
        <begin position="710"/>
        <end position="719"/>
    </location>
</feature>
<sequence>MQSTRSSRQLPQQRRKKPYARRPPPHTSSMLTTIKNIVTAPLSWFAANDDFEQHPGKRRRATQAPNTPEVNDEEPSQFRVKRMRLHSPEADVPLPPKLGYLDPPSTVFSQQPVQPTRAPQLSSRASAPSFSSVSPAHRNSRHTVSPPGVSEHRPQPLGLARTMSMDLPHRRMLTPEAALVPLPISRDVSMELSPHRPPFRMRTGLTPQLSAPDFGPDLQRRERHPSEPPPLTALMSNPVFVKPPPFEQARRETDSVPVATLGSLAQSQRSAAPLVRSRSSLIFGTESVESSTRNPPYPMNAAERALRELEAYRTPLVPTRLKSTSASALPELFQVRDKTRHIIPMSRKGDTKPRLGYGEKMARSKAKGVNEVKEKGAKPYTGVGDLKKLLARRRREEEEDEKEREADRRKEEEEEEAMADDSEAQVRAVLEDKHVERKSKFTAPIAVPVAPSRKIAGPPSAATLGVAGGRQPSSLRAGRAYISVRSMQRAAGPMRTKNRFSAREFEDEDILYEEDVGVSPVVEEKPEEMEITPRFEDRSTFSFALEVTSAPAPVPAPQEIAPAKELPIAALPFSLTQTSTALATTALAINAPAPLPAAPAVPPTPALPTFALLPPTPEAPEVMATAVPPTKETGVPNFFATSGIFGRTGVAPPAPVEKKGEMAPPAPAPTVPSVPAPAQPLPSAAPVPVKSPAPEPKPVEPSPAPPVSFAPPTGFSFGAPPSPTPAAAPSALPFSLVSKRDEAKPTETAAPAGTKPLNLFGGVSTTSPLGPFGGPTPSVSTTAIPSAERPKPAFSFGAPAPTRAVPAKPVAETAKPLFEGTSGFSFAQSTGAFSFGTPAVSPTGTNVAASKPFSFGTTPTTKPAQPVTPPQAENEMRMDESPTRNGNVGMDLNGGVSKETPQLQLQVPSSAKSAFGFGGPGAVVSAPPGGAFSFGAPAQTRATSTGGAFSFGAAKAAESSTSSGFGMGTSPFTFGAATKPAETAPSTGGFSFGPKAAEPARPPSSGFSFGQPAEPARPSSSGFAFGAQPAQEPARPSSSGFGFGQPSTTAPSFPFGGTQSPSTQATANLFGQPPQNAVSSAPASPAFNQPSPFSFGSAPTSATATAPPAGPFGGGFGAVSQPASPAVGTTPFAFGATANTTPSSPASPFGAPPLTPAAAAGGSLFTMGAPSSMATAMAHGNRPVKRLPTRRGGKR</sequence>
<gene>
    <name evidence="2" type="ORF">EW146_g4902</name>
</gene>
<keyword evidence="3" id="KW-1185">Reference proteome</keyword>
<feature type="compositionally biased region" description="Pro residues" evidence="1">
    <location>
        <begin position="664"/>
        <end position="709"/>
    </location>
</feature>
<feature type="compositionally biased region" description="Acidic residues" evidence="1">
    <location>
        <begin position="412"/>
        <end position="423"/>
    </location>
</feature>
<feature type="compositionally biased region" description="Polar residues" evidence="1">
    <location>
        <begin position="1"/>
        <end position="10"/>
    </location>
</feature>
<feature type="compositionally biased region" description="Low complexity" evidence="1">
    <location>
        <begin position="1093"/>
        <end position="1107"/>
    </location>
</feature>
<feature type="region of interest" description="Disordered" evidence="1">
    <location>
        <begin position="1"/>
        <end position="31"/>
    </location>
</feature>